<accession>A0A6A6P853</accession>
<dbReference type="PRINTS" id="PR00081">
    <property type="entry name" value="GDHRDH"/>
</dbReference>
<evidence type="ECO:0000256" key="2">
    <source>
        <dbReference type="ARBA" id="ARBA00023002"/>
    </source>
</evidence>
<dbReference type="OrthoDB" id="37659at2759"/>
<dbReference type="AlphaFoldDB" id="A0A6A6P853"/>
<dbReference type="PANTHER" id="PTHR43180">
    <property type="entry name" value="3-OXOACYL-(ACYL-CARRIER-PROTEIN) REDUCTASE (AFU_ORTHOLOGUE AFUA_6G11210)"/>
    <property type="match status" value="1"/>
</dbReference>
<dbReference type="SUPFAM" id="SSF51735">
    <property type="entry name" value="NAD(P)-binding Rossmann-fold domains"/>
    <property type="match status" value="1"/>
</dbReference>
<comment type="similarity">
    <text evidence="1">Belongs to the short-chain dehydrogenases/reductases (SDR) family.</text>
</comment>
<dbReference type="PANTHER" id="PTHR43180:SF33">
    <property type="entry name" value="15-HYDROXYPROSTAGLANDIN DEHYDROGENASE [NAD(+)]-LIKE"/>
    <property type="match status" value="1"/>
</dbReference>
<evidence type="ECO:0000313" key="3">
    <source>
        <dbReference type="EMBL" id="KAF2459623.1"/>
    </source>
</evidence>
<dbReference type="InterPro" id="IPR002347">
    <property type="entry name" value="SDR_fam"/>
</dbReference>
<keyword evidence="2" id="KW-0560">Oxidoreductase</keyword>
<gene>
    <name evidence="3" type="ORF">BDY21DRAFT_194027</name>
</gene>
<reference evidence="3" key="1">
    <citation type="journal article" date="2020" name="Stud. Mycol.">
        <title>101 Dothideomycetes genomes: a test case for predicting lifestyles and emergence of pathogens.</title>
        <authorList>
            <person name="Haridas S."/>
            <person name="Albert R."/>
            <person name="Binder M."/>
            <person name="Bloem J."/>
            <person name="Labutti K."/>
            <person name="Salamov A."/>
            <person name="Andreopoulos B."/>
            <person name="Baker S."/>
            <person name="Barry K."/>
            <person name="Bills G."/>
            <person name="Bluhm B."/>
            <person name="Cannon C."/>
            <person name="Castanera R."/>
            <person name="Culley D."/>
            <person name="Daum C."/>
            <person name="Ezra D."/>
            <person name="Gonzalez J."/>
            <person name="Henrissat B."/>
            <person name="Kuo A."/>
            <person name="Liang C."/>
            <person name="Lipzen A."/>
            <person name="Lutzoni F."/>
            <person name="Magnuson J."/>
            <person name="Mondo S."/>
            <person name="Nolan M."/>
            <person name="Ohm R."/>
            <person name="Pangilinan J."/>
            <person name="Park H.-J."/>
            <person name="Ramirez L."/>
            <person name="Alfaro M."/>
            <person name="Sun H."/>
            <person name="Tritt A."/>
            <person name="Yoshinaga Y."/>
            <person name="Zwiers L.-H."/>
            <person name="Turgeon B."/>
            <person name="Goodwin S."/>
            <person name="Spatafora J."/>
            <person name="Crous P."/>
            <person name="Grigoriev I."/>
        </authorList>
    </citation>
    <scope>NUCLEOTIDE SEQUENCE</scope>
    <source>
        <strain evidence="3">ATCC 16933</strain>
    </source>
</reference>
<dbReference type="Pfam" id="PF00106">
    <property type="entry name" value="adh_short"/>
    <property type="match status" value="1"/>
</dbReference>
<evidence type="ECO:0008006" key="5">
    <source>
        <dbReference type="Google" id="ProtNLM"/>
    </source>
</evidence>
<evidence type="ECO:0000313" key="4">
    <source>
        <dbReference type="Proteomes" id="UP000799766"/>
    </source>
</evidence>
<dbReference type="EMBL" id="MU001675">
    <property type="protein sequence ID" value="KAF2459623.1"/>
    <property type="molecule type" value="Genomic_DNA"/>
</dbReference>
<dbReference type="Gene3D" id="3.40.50.720">
    <property type="entry name" value="NAD(P)-binding Rossmann-like Domain"/>
    <property type="match status" value="1"/>
</dbReference>
<organism evidence="3 4">
    <name type="scientific">Lineolata rhizophorae</name>
    <dbReference type="NCBI Taxonomy" id="578093"/>
    <lineage>
        <taxon>Eukaryota</taxon>
        <taxon>Fungi</taxon>
        <taxon>Dikarya</taxon>
        <taxon>Ascomycota</taxon>
        <taxon>Pezizomycotina</taxon>
        <taxon>Dothideomycetes</taxon>
        <taxon>Dothideomycetes incertae sedis</taxon>
        <taxon>Lineolatales</taxon>
        <taxon>Lineolataceae</taxon>
        <taxon>Lineolata</taxon>
    </lineage>
</organism>
<name>A0A6A6P853_9PEZI</name>
<evidence type="ECO:0000256" key="1">
    <source>
        <dbReference type="ARBA" id="ARBA00006484"/>
    </source>
</evidence>
<dbReference type="GO" id="GO:0016491">
    <property type="term" value="F:oxidoreductase activity"/>
    <property type="evidence" value="ECO:0007669"/>
    <property type="project" value="UniProtKB-KW"/>
</dbReference>
<dbReference type="Proteomes" id="UP000799766">
    <property type="component" value="Unassembled WGS sequence"/>
</dbReference>
<proteinExistence type="inferred from homology"/>
<sequence length="299" mass="32884">MTTYEIDDKEWAKLKGKTVVIVGSATGIGRAAVEMAHKHGANVAMGDYNEVEGQKLANELKDRIVFCKCNVTSFPSVMTLFQTATATFGPIHAVLSNAGISAEPNFLEDHFDNAGNLLPPDCSQLDVNLVGMFHVVKAAVHFFRKRADAAEPRQLVLTASAASYFPAPPLYLYSAAKAGLVGLLRALWPQLELENISVNLVAPWMTKTPMVPQSLYDIWVGMPANEPWGVARALLLPVLRPELTGKGWFIAGHRIVDFEDSLHKTEPAWMGERLAAEVEEGQRRMLPKKGDVKSAWDFK</sequence>
<dbReference type="InterPro" id="IPR036291">
    <property type="entry name" value="NAD(P)-bd_dom_sf"/>
</dbReference>
<keyword evidence="4" id="KW-1185">Reference proteome</keyword>
<protein>
    <recommendedName>
        <fullName evidence="5">NAD(P)-binding protein</fullName>
    </recommendedName>
</protein>